<evidence type="ECO:0000256" key="4">
    <source>
        <dbReference type="ARBA" id="ARBA00022692"/>
    </source>
</evidence>
<dbReference type="RefSeq" id="WP_035681069.1">
    <property type="nucleotide sequence ID" value="NZ_JPRL01000001.1"/>
</dbReference>
<dbReference type="InterPro" id="IPR006685">
    <property type="entry name" value="MscS_channel_2nd"/>
</dbReference>
<feature type="domain" description="Mechanosensitive ion channel MscS" evidence="11">
    <location>
        <begin position="194"/>
        <end position="262"/>
    </location>
</feature>
<dbReference type="GO" id="GO:0008381">
    <property type="term" value="F:mechanosensitive monoatomic ion channel activity"/>
    <property type="evidence" value="ECO:0007669"/>
    <property type="project" value="InterPro"/>
</dbReference>
<keyword evidence="13" id="KW-1185">Reference proteome</keyword>
<evidence type="ECO:0000256" key="2">
    <source>
        <dbReference type="ARBA" id="ARBA00022475"/>
    </source>
</evidence>
<feature type="transmembrane region" description="Helical" evidence="10">
    <location>
        <begin position="177"/>
        <end position="200"/>
    </location>
</feature>
<dbReference type="EMBL" id="JPRL01000001">
    <property type="protein sequence ID" value="KFF04596.1"/>
    <property type="molecule type" value="Genomic_DNA"/>
</dbReference>
<dbReference type="STRING" id="362418.IW19_03200"/>
<comment type="caution">
    <text evidence="12">The sequence shown here is derived from an EMBL/GenBank/DDBJ whole genome shotgun (WGS) entry which is preliminary data.</text>
</comment>
<dbReference type="Gene3D" id="2.30.30.60">
    <property type="match status" value="1"/>
</dbReference>
<evidence type="ECO:0000313" key="13">
    <source>
        <dbReference type="Proteomes" id="UP000028715"/>
    </source>
</evidence>
<keyword evidence="5 10" id="KW-1133">Transmembrane helix</keyword>
<feature type="transmembrane region" description="Helical" evidence="10">
    <location>
        <begin position="25"/>
        <end position="49"/>
    </location>
</feature>
<keyword evidence="6" id="KW-0346">Stress response</keyword>
<dbReference type="Gene3D" id="1.10.287.1260">
    <property type="match status" value="1"/>
</dbReference>
<dbReference type="GO" id="GO:0071470">
    <property type="term" value="P:cellular response to osmotic stress"/>
    <property type="evidence" value="ECO:0007669"/>
    <property type="project" value="InterPro"/>
</dbReference>
<evidence type="ECO:0000256" key="6">
    <source>
        <dbReference type="ARBA" id="ARBA00023016"/>
    </source>
</evidence>
<reference evidence="12 13" key="1">
    <citation type="submission" date="2014-07" db="EMBL/GenBank/DDBJ databases">
        <title>Genome of Flavobacterium reichenbachii LMG 25512.</title>
        <authorList>
            <person name="Stropko S.J."/>
            <person name="Pipes S.E."/>
            <person name="Newman J.D."/>
        </authorList>
    </citation>
    <scope>NUCLEOTIDE SEQUENCE [LARGE SCALE GENOMIC DNA]</scope>
    <source>
        <strain evidence="12 13">LMG 25512</strain>
    </source>
</reference>
<comment type="subcellular location">
    <subcellularLocation>
        <location evidence="1">Cell inner membrane</location>
        <topology evidence="1">Multi-pass membrane protein</topology>
    </subcellularLocation>
</comment>
<dbReference type="InterPro" id="IPR023408">
    <property type="entry name" value="MscS_beta-dom_sf"/>
</dbReference>
<dbReference type="InterPro" id="IPR030192">
    <property type="entry name" value="YbdG"/>
</dbReference>
<protein>
    <recommendedName>
        <fullName evidence="8">Mechanosensing system component YbdG</fullName>
    </recommendedName>
    <alternativeName>
        <fullName evidence="9">Mechanosensitive channel homolog YbdG</fullName>
    </alternativeName>
</protein>
<dbReference type="PANTHER" id="PTHR30414">
    <property type="entry name" value="MINICONDUCTANCE MECHANOSENSITIVE CHANNEL YBDG"/>
    <property type="match status" value="1"/>
</dbReference>
<feature type="transmembrane region" description="Helical" evidence="10">
    <location>
        <begin position="107"/>
        <end position="128"/>
    </location>
</feature>
<sequence>MHKLLDKIFNFLYPIFRDWGMSRNFASYISLILNIAILIALAYVIYYIAKFLLVTLTAVFAQRTKTKFDDYLVQNKTTRYTAYLIPFFFIYKAVPVILDKYEYWELIFGKIVGVYIVLLGLWIVRTIFNSLRDYLKQKPEYSDKPIDSFVQVIMIVLWIFGVALIISTLFGIKKGELLTILGTLSAIIILIFRDTILGFVSSVQVAINDMVRIGDWITMDKFGADGDVIEINLTTVKVRNFDNTITTIPTYALSSDSFQNWRGMQKSDGRRIKRHILIKSSSIRFLNNDDLNHMKNVQLISSYIDTRQAEIEKYNESRGIDKSLALNGRNMTNLGLFRKYIMQYLLDHPGLNKNMHIMCRQLQSTAHGVPLEIYVFSSDKRWANYEYIMSDIFDHVMASVIYFDLEIFELPSTIGPLN</sequence>
<evidence type="ECO:0000256" key="8">
    <source>
        <dbReference type="ARBA" id="ARBA00093630"/>
    </source>
</evidence>
<feature type="transmembrane region" description="Helical" evidence="10">
    <location>
        <begin position="80"/>
        <end position="98"/>
    </location>
</feature>
<dbReference type="OrthoDB" id="9775207at2"/>
<dbReference type="SUPFAM" id="SSF50182">
    <property type="entry name" value="Sm-like ribonucleoproteins"/>
    <property type="match status" value="1"/>
</dbReference>
<dbReference type="GO" id="GO:0005886">
    <property type="term" value="C:plasma membrane"/>
    <property type="evidence" value="ECO:0007669"/>
    <property type="project" value="UniProtKB-SubCell"/>
</dbReference>
<proteinExistence type="predicted"/>
<evidence type="ECO:0000256" key="7">
    <source>
        <dbReference type="ARBA" id="ARBA00023136"/>
    </source>
</evidence>
<dbReference type="Proteomes" id="UP000028715">
    <property type="component" value="Unassembled WGS sequence"/>
</dbReference>
<evidence type="ECO:0000256" key="3">
    <source>
        <dbReference type="ARBA" id="ARBA00022519"/>
    </source>
</evidence>
<gene>
    <name evidence="12" type="ORF">IW19_03200</name>
</gene>
<dbReference type="FunFam" id="2.30.30.60:FF:000002">
    <property type="entry name" value="Mechanosensitive ion channel family protein"/>
    <property type="match status" value="1"/>
</dbReference>
<accession>A0A085ZJI2</accession>
<keyword evidence="7 10" id="KW-0472">Membrane</keyword>
<dbReference type="Pfam" id="PF00924">
    <property type="entry name" value="MS_channel_2nd"/>
    <property type="match status" value="1"/>
</dbReference>
<keyword evidence="2" id="KW-1003">Cell membrane</keyword>
<evidence type="ECO:0000256" key="1">
    <source>
        <dbReference type="ARBA" id="ARBA00004429"/>
    </source>
</evidence>
<name>A0A085ZJI2_9FLAO</name>
<evidence type="ECO:0000256" key="9">
    <source>
        <dbReference type="ARBA" id="ARBA00093659"/>
    </source>
</evidence>
<feature type="transmembrane region" description="Helical" evidence="10">
    <location>
        <begin position="148"/>
        <end position="170"/>
    </location>
</feature>
<dbReference type="AlphaFoldDB" id="A0A085ZJI2"/>
<evidence type="ECO:0000259" key="11">
    <source>
        <dbReference type="Pfam" id="PF00924"/>
    </source>
</evidence>
<keyword evidence="3" id="KW-0997">Cell inner membrane</keyword>
<organism evidence="12 13">
    <name type="scientific">Flavobacterium reichenbachii</name>
    <dbReference type="NCBI Taxonomy" id="362418"/>
    <lineage>
        <taxon>Bacteria</taxon>
        <taxon>Pseudomonadati</taxon>
        <taxon>Bacteroidota</taxon>
        <taxon>Flavobacteriia</taxon>
        <taxon>Flavobacteriales</taxon>
        <taxon>Flavobacteriaceae</taxon>
        <taxon>Flavobacterium</taxon>
    </lineage>
</organism>
<evidence type="ECO:0000256" key="5">
    <source>
        <dbReference type="ARBA" id="ARBA00022989"/>
    </source>
</evidence>
<evidence type="ECO:0000313" key="12">
    <source>
        <dbReference type="EMBL" id="KFF04596.1"/>
    </source>
</evidence>
<dbReference type="PANTHER" id="PTHR30414:SF0">
    <property type="entry name" value="MINICONDUCTANCE MECHANOSENSITIVE CHANNEL YBDG"/>
    <property type="match status" value="1"/>
</dbReference>
<evidence type="ECO:0000256" key="10">
    <source>
        <dbReference type="SAM" id="Phobius"/>
    </source>
</evidence>
<keyword evidence="4 10" id="KW-0812">Transmembrane</keyword>
<dbReference type="InterPro" id="IPR010920">
    <property type="entry name" value="LSM_dom_sf"/>
</dbReference>
<dbReference type="eggNOG" id="COG0668">
    <property type="taxonomic scope" value="Bacteria"/>
</dbReference>